<reference evidence="1" key="1">
    <citation type="submission" date="2018-02" db="EMBL/GenBank/DDBJ databases">
        <title>Rhizophora mucronata_Transcriptome.</title>
        <authorList>
            <person name="Meera S.P."/>
            <person name="Sreeshan A."/>
            <person name="Augustine A."/>
        </authorList>
    </citation>
    <scope>NUCLEOTIDE SEQUENCE</scope>
    <source>
        <tissue evidence="1">Leaf</tissue>
    </source>
</reference>
<sequence length="72" mass="8051">MIWVSCQKFDGRMGQKRGKMAIIVIYRVDQTMGLLERIDMGVSCRNCNKSESPLSASAEQAKLLDGIKLLNC</sequence>
<dbReference type="EMBL" id="GGEC01039579">
    <property type="protein sequence ID" value="MBX20063.1"/>
    <property type="molecule type" value="Transcribed_RNA"/>
</dbReference>
<name>A0A2P2LQ35_RHIMU</name>
<evidence type="ECO:0000313" key="1">
    <source>
        <dbReference type="EMBL" id="MBX20063.1"/>
    </source>
</evidence>
<dbReference type="AlphaFoldDB" id="A0A2P2LQ35"/>
<proteinExistence type="predicted"/>
<organism evidence="1">
    <name type="scientific">Rhizophora mucronata</name>
    <name type="common">Asiatic mangrove</name>
    <dbReference type="NCBI Taxonomy" id="61149"/>
    <lineage>
        <taxon>Eukaryota</taxon>
        <taxon>Viridiplantae</taxon>
        <taxon>Streptophyta</taxon>
        <taxon>Embryophyta</taxon>
        <taxon>Tracheophyta</taxon>
        <taxon>Spermatophyta</taxon>
        <taxon>Magnoliopsida</taxon>
        <taxon>eudicotyledons</taxon>
        <taxon>Gunneridae</taxon>
        <taxon>Pentapetalae</taxon>
        <taxon>rosids</taxon>
        <taxon>fabids</taxon>
        <taxon>Malpighiales</taxon>
        <taxon>Rhizophoraceae</taxon>
        <taxon>Rhizophora</taxon>
    </lineage>
</organism>
<accession>A0A2P2LQ35</accession>
<protein>
    <submittedName>
        <fullName evidence="1">Uncharacterized protein</fullName>
    </submittedName>
</protein>